<evidence type="ECO:0000313" key="8">
    <source>
        <dbReference type="Proteomes" id="UP000194139"/>
    </source>
</evidence>
<dbReference type="AlphaFoldDB" id="A0A1W6Z5J4"/>
<dbReference type="PANTHER" id="PTHR47506">
    <property type="entry name" value="TRANSCRIPTIONAL REGULATORY PROTEIN"/>
    <property type="match status" value="1"/>
</dbReference>
<feature type="region of interest" description="Disordered" evidence="5">
    <location>
        <begin position="1"/>
        <end position="28"/>
    </location>
</feature>
<gene>
    <name evidence="7" type="ORF">CAL13_09460</name>
</gene>
<evidence type="ECO:0000256" key="5">
    <source>
        <dbReference type="SAM" id="MobiDB-lite"/>
    </source>
</evidence>
<evidence type="ECO:0000256" key="1">
    <source>
        <dbReference type="ARBA" id="ARBA00023015"/>
    </source>
</evidence>
<reference evidence="7 8" key="1">
    <citation type="submission" date="2017-05" db="EMBL/GenBank/DDBJ databases">
        <title>Complete and WGS of Bordetella genogroups.</title>
        <authorList>
            <person name="Spilker T."/>
            <person name="LiPuma J."/>
        </authorList>
    </citation>
    <scope>NUCLEOTIDE SEQUENCE [LARGE SCALE GENOMIC DNA]</scope>
    <source>
        <strain evidence="7 8">AU17164</strain>
    </source>
</reference>
<dbReference type="Proteomes" id="UP000194139">
    <property type="component" value="Chromosome"/>
</dbReference>
<keyword evidence="3" id="KW-0804">Transcription</keyword>
<dbReference type="PANTHER" id="PTHR47506:SF6">
    <property type="entry name" value="HTH-TYPE TRANSCRIPTIONAL REPRESSOR NEMR"/>
    <property type="match status" value="1"/>
</dbReference>
<keyword evidence="8" id="KW-1185">Reference proteome</keyword>
<dbReference type="InterPro" id="IPR036271">
    <property type="entry name" value="Tet_transcr_reg_TetR-rel_C_sf"/>
</dbReference>
<dbReference type="InterPro" id="IPR009057">
    <property type="entry name" value="Homeodomain-like_sf"/>
</dbReference>
<dbReference type="InterPro" id="IPR011075">
    <property type="entry name" value="TetR_C"/>
</dbReference>
<feature type="DNA-binding region" description="H-T-H motif" evidence="4">
    <location>
        <begin position="50"/>
        <end position="69"/>
    </location>
</feature>
<evidence type="ECO:0000313" key="7">
    <source>
        <dbReference type="EMBL" id="ARP88632.1"/>
    </source>
</evidence>
<dbReference type="EMBL" id="CP021109">
    <property type="protein sequence ID" value="ARP88632.1"/>
    <property type="molecule type" value="Genomic_DNA"/>
</dbReference>
<keyword evidence="2 4" id="KW-0238">DNA-binding</keyword>
<dbReference type="InterPro" id="IPR001647">
    <property type="entry name" value="HTH_TetR"/>
</dbReference>
<evidence type="ECO:0000259" key="6">
    <source>
        <dbReference type="PROSITE" id="PS50977"/>
    </source>
</evidence>
<name>A0A1W6Z5J4_9BORD</name>
<evidence type="ECO:0000256" key="2">
    <source>
        <dbReference type="ARBA" id="ARBA00023125"/>
    </source>
</evidence>
<evidence type="ECO:0000256" key="4">
    <source>
        <dbReference type="PROSITE-ProRule" id="PRU00335"/>
    </source>
</evidence>
<feature type="domain" description="HTH tetR-type" evidence="6">
    <location>
        <begin position="27"/>
        <end position="87"/>
    </location>
</feature>
<keyword evidence="1" id="KW-0805">Transcription regulation</keyword>
<feature type="compositionally biased region" description="Low complexity" evidence="5">
    <location>
        <begin position="1"/>
        <end position="19"/>
    </location>
</feature>
<protein>
    <submittedName>
        <fullName evidence="7">TetR family transcriptional regulator</fullName>
    </submittedName>
</protein>
<dbReference type="Pfam" id="PF16925">
    <property type="entry name" value="TetR_C_13"/>
    <property type="match status" value="1"/>
</dbReference>
<dbReference type="PROSITE" id="PS50977">
    <property type="entry name" value="HTH_TETR_2"/>
    <property type="match status" value="1"/>
</dbReference>
<accession>A0A1W6Z5J4</accession>
<proteinExistence type="predicted"/>
<organism evidence="7 8">
    <name type="scientific">Bordetella genomosp. 9</name>
    <dbReference type="NCBI Taxonomy" id="1416803"/>
    <lineage>
        <taxon>Bacteria</taxon>
        <taxon>Pseudomonadati</taxon>
        <taxon>Pseudomonadota</taxon>
        <taxon>Betaproteobacteria</taxon>
        <taxon>Burkholderiales</taxon>
        <taxon>Alcaligenaceae</taxon>
        <taxon>Bordetella</taxon>
    </lineage>
</organism>
<dbReference type="SUPFAM" id="SSF46689">
    <property type="entry name" value="Homeodomain-like"/>
    <property type="match status" value="1"/>
</dbReference>
<dbReference type="Gene3D" id="1.10.10.60">
    <property type="entry name" value="Homeodomain-like"/>
    <property type="match status" value="1"/>
</dbReference>
<dbReference type="GO" id="GO:0003677">
    <property type="term" value="F:DNA binding"/>
    <property type="evidence" value="ECO:0007669"/>
    <property type="project" value="UniProtKB-UniRule"/>
</dbReference>
<dbReference type="Gene3D" id="1.10.357.10">
    <property type="entry name" value="Tetracycline Repressor, domain 2"/>
    <property type="match status" value="1"/>
</dbReference>
<sequence>MEAAAPPGDRPAAAASAPPDGRRLRGERSRAKVLDRSTALASVEGLEGLTFGRVAAEAGVGKANIQVLFGDREGLQLATLESALAIYQREILEPAMRRRTPLARLRALVEGWFAFVRERRLPGGCFITAASSEFRARPGAIRDRINASRLAKRERFRTLIEAAREAGELRGDVDADQLAFDLVACEAAANVAALMDDEWEFEMARRTALRHIAQARA</sequence>
<evidence type="ECO:0000256" key="3">
    <source>
        <dbReference type="ARBA" id="ARBA00023163"/>
    </source>
</evidence>
<dbReference type="SUPFAM" id="SSF48498">
    <property type="entry name" value="Tetracyclin repressor-like, C-terminal domain"/>
    <property type="match status" value="1"/>
</dbReference>